<dbReference type="AlphaFoldDB" id="A0A166X3C3"/>
<evidence type="ECO:0000313" key="1">
    <source>
        <dbReference type="EMBL" id="OAA35380.1"/>
    </source>
</evidence>
<name>A0A166X3C3_9HYPO</name>
<comment type="caution">
    <text evidence="1">The sequence shown here is derived from an EMBL/GenBank/DDBJ whole genome shotgun (WGS) entry which is preliminary data.</text>
</comment>
<organism evidence="1 2">
    <name type="scientific">Beauveria brongniartii RCEF 3172</name>
    <dbReference type="NCBI Taxonomy" id="1081107"/>
    <lineage>
        <taxon>Eukaryota</taxon>
        <taxon>Fungi</taxon>
        <taxon>Dikarya</taxon>
        <taxon>Ascomycota</taxon>
        <taxon>Pezizomycotina</taxon>
        <taxon>Sordariomycetes</taxon>
        <taxon>Hypocreomycetidae</taxon>
        <taxon>Hypocreales</taxon>
        <taxon>Cordycipitaceae</taxon>
        <taxon>Beauveria</taxon>
        <taxon>Beauveria brongniartii</taxon>
    </lineage>
</organism>
<sequence>MPRRVPKRRDTLAPWLRLWTQQDRDALGLDPRNLSVNIRHPDRQLAAVSRVRPGHEPFLPTSLPAALTRSRFGITLLKRTEHESASSKSTAAPKTRVQLSLWAARSSVKWEMAATVREASRIQCWHGLYKDGIIWYAVGLRLGK</sequence>
<keyword evidence="2" id="KW-1185">Reference proteome</keyword>
<accession>A0A166X3C3</accession>
<proteinExistence type="predicted"/>
<dbReference type="EMBL" id="AZHA01000043">
    <property type="protein sequence ID" value="OAA35380.1"/>
    <property type="molecule type" value="Genomic_DNA"/>
</dbReference>
<evidence type="ECO:0000313" key="2">
    <source>
        <dbReference type="Proteomes" id="UP000076863"/>
    </source>
</evidence>
<reference evidence="1 2" key="1">
    <citation type="journal article" date="2016" name="Genome Biol. Evol.">
        <title>Divergent and convergent evolution of fungal pathogenicity.</title>
        <authorList>
            <person name="Shang Y."/>
            <person name="Xiao G."/>
            <person name="Zheng P."/>
            <person name="Cen K."/>
            <person name="Zhan S."/>
            <person name="Wang C."/>
        </authorList>
    </citation>
    <scope>NUCLEOTIDE SEQUENCE [LARGE SCALE GENOMIC DNA]</scope>
    <source>
        <strain evidence="1 2">RCEF 3172</strain>
    </source>
</reference>
<gene>
    <name evidence="1" type="ORF">BBO_08801</name>
</gene>
<dbReference type="Proteomes" id="UP000076863">
    <property type="component" value="Unassembled WGS sequence"/>
</dbReference>
<protein>
    <submittedName>
        <fullName evidence="1">Uncharacterized protein</fullName>
    </submittedName>
</protein>